<dbReference type="AlphaFoldDB" id="A0A3M9NL40"/>
<organism evidence="1 2">
    <name type="scientific">Hanamia caeni</name>
    <dbReference type="NCBI Taxonomy" id="2294116"/>
    <lineage>
        <taxon>Bacteria</taxon>
        <taxon>Pseudomonadati</taxon>
        <taxon>Bacteroidota</taxon>
        <taxon>Chitinophagia</taxon>
        <taxon>Chitinophagales</taxon>
        <taxon>Chitinophagaceae</taxon>
        <taxon>Hanamia</taxon>
    </lineage>
</organism>
<accession>A0A3M9NL40</accession>
<name>A0A3M9NL40_9BACT</name>
<comment type="caution">
    <text evidence="1">The sequence shown here is derived from an EMBL/GenBank/DDBJ whole genome shotgun (WGS) entry which is preliminary data.</text>
</comment>
<gene>
    <name evidence="1" type="ORF">EFY79_06020</name>
</gene>
<dbReference type="EMBL" id="RJJR01000003">
    <property type="protein sequence ID" value="RNI38205.1"/>
    <property type="molecule type" value="Genomic_DNA"/>
</dbReference>
<evidence type="ECO:0000313" key="1">
    <source>
        <dbReference type="EMBL" id="RNI38205.1"/>
    </source>
</evidence>
<reference evidence="1 2" key="1">
    <citation type="submission" date="2018-11" db="EMBL/GenBank/DDBJ databases">
        <title>Draft genome sequence of Ferruginibacter sp. BO-59.</title>
        <authorList>
            <person name="Im W.T."/>
        </authorList>
    </citation>
    <scope>NUCLEOTIDE SEQUENCE [LARGE SCALE GENOMIC DNA]</scope>
    <source>
        <strain evidence="1 2">BO-59</strain>
    </source>
</reference>
<protein>
    <recommendedName>
        <fullName evidence="3">Carboxypeptidase-like regulatory domain-containing protein</fullName>
    </recommendedName>
</protein>
<sequence>MLVLVQMLSQNVSAQIEVSGNVFDNSKLYAVPYVGVYSTSGASDVTDSAGTYHLIVGPADSIYFTYGGKSTMKFPVKDIKNYNSFDISLHAKVDQKYKLLDPVTVFTDNYKVDSLENREKYGKIFGDDKPRINSTYDPGGAAGLDLDGLIGAFQFRKNKQQQAFRNRLLEEEQERYIDYRFSSQTITRITGLRGDSLIAYKNRYRPDYYFVANSTLAQFYEYILQTSYAFRKKDEYRHEYQSN</sequence>
<dbReference type="Proteomes" id="UP000267223">
    <property type="component" value="Unassembled WGS sequence"/>
</dbReference>
<evidence type="ECO:0000313" key="2">
    <source>
        <dbReference type="Proteomes" id="UP000267223"/>
    </source>
</evidence>
<keyword evidence="2" id="KW-1185">Reference proteome</keyword>
<evidence type="ECO:0008006" key="3">
    <source>
        <dbReference type="Google" id="ProtNLM"/>
    </source>
</evidence>
<proteinExistence type="predicted"/>